<organism evidence="2 3">
    <name type="scientific">Cyclotella atomus</name>
    <dbReference type="NCBI Taxonomy" id="382360"/>
    <lineage>
        <taxon>Eukaryota</taxon>
        <taxon>Sar</taxon>
        <taxon>Stramenopiles</taxon>
        <taxon>Ochrophyta</taxon>
        <taxon>Bacillariophyta</taxon>
        <taxon>Coscinodiscophyceae</taxon>
        <taxon>Thalassiosirophycidae</taxon>
        <taxon>Stephanodiscales</taxon>
        <taxon>Stephanodiscaceae</taxon>
        <taxon>Cyclotella</taxon>
    </lineage>
</organism>
<sequence length="881" mass="99132">MPQTRSRGSRRHRSTAPHPSANPADQFALAFGTDDVSNTHRGTDDTPESQNNEGDGSTSPTGNNDPNNDESNPISPLFFHSRFDHYKLGKHRSNALKLVNKVPPIEVEGDMAICDGGGGALGHPIEYIKVGYHGGKPFDDGGHTGTDYDPSDDPNAFADSEGNGGLDVRVLDLLRQQYIDNFHPSEQERYHHYFNLIYPRRPSEICDSPNDNINECNNTPSGHESSSTESNTSTPENSDTQIQQPDWSKVNDKSKRVMYHDMFAFQTHLLSVISSFRRVPLALFDRIMEVFFVWVINGNLDFNSRYFHASRASLLNELKTIHNMKGVKSKLASTQGYSARKISRRILYWSGKAEDSGVYGEIHTGTKWKEAVEHYIGDDPNRFPLSLISFIDETHTDLKEGNLTVSPVMIQISWLNLETRKKTYSMFPIGFIPNLSFGKSKKDKNTVNGLKDEHNCLFAIYESLIDISKSESRGFNMTVLGRSVTAVPWIHFIIGDIKGNNRLVAAFNNNQGLTKRPHRMCKCDDLSSTRADCEWVTVAEIKAIKDEAMAEQTVFERGVPLGDIVHGINLICPPEVLHVIGVGLAKYIIVSISKKLENKKAALHELDLIHAQIYFALKRNSDRDYYESSLNQGATSTSKQGAIENLGNLLALVCVAKTTAGRTLFKSNNIGAHEEDDPENIKNVMLDVEVFFSRNEGNDWDIPKKHAYMQLCVYMSFYGNALNFYSGFGERSHIEYVKDNAMNTQRQIHSFLQQMAHRVEENSILSVAEHNMIQQYPEEISEMTNNNSLRRLQIVLEDYPTINSINSANHTKIVGSPNGQYSLLIKLHGDTEAIRDHELDTSVQCTIQKELKWKSRDNEKQRNNYNGQSGEPNRAAACFPT</sequence>
<keyword evidence="3" id="KW-1185">Reference proteome</keyword>
<feature type="region of interest" description="Disordered" evidence="1">
    <location>
        <begin position="1"/>
        <end position="76"/>
    </location>
</feature>
<feature type="compositionally biased region" description="Polar residues" evidence="1">
    <location>
        <begin position="209"/>
        <end position="223"/>
    </location>
</feature>
<feature type="region of interest" description="Disordered" evidence="1">
    <location>
        <begin position="858"/>
        <end position="881"/>
    </location>
</feature>
<feature type="compositionally biased region" description="Low complexity" evidence="1">
    <location>
        <begin position="224"/>
        <end position="238"/>
    </location>
</feature>
<reference evidence="2 3" key="1">
    <citation type="submission" date="2024-10" db="EMBL/GenBank/DDBJ databases">
        <title>Updated reference genomes for cyclostephanoid diatoms.</title>
        <authorList>
            <person name="Roberts W.R."/>
            <person name="Alverson A.J."/>
        </authorList>
    </citation>
    <scope>NUCLEOTIDE SEQUENCE [LARGE SCALE GENOMIC DNA]</scope>
    <source>
        <strain evidence="2 3">AJA010-31</strain>
    </source>
</reference>
<protein>
    <submittedName>
        <fullName evidence="2">Uncharacterized protein</fullName>
    </submittedName>
</protein>
<comment type="caution">
    <text evidence="2">The sequence shown here is derived from an EMBL/GenBank/DDBJ whole genome shotgun (WGS) entry which is preliminary data.</text>
</comment>
<accession>A0ABD3N9S6</accession>
<evidence type="ECO:0000313" key="3">
    <source>
        <dbReference type="Proteomes" id="UP001530400"/>
    </source>
</evidence>
<evidence type="ECO:0000313" key="2">
    <source>
        <dbReference type="EMBL" id="KAL3772765.1"/>
    </source>
</evidence>
<dbReference type="Proteomes" id="UP001530400">
    <property type="component" value="Unassembled WGS sequence"/>
</dbReference>
<feature type="compositionally biased region" description="Polar residues" evidence="1">
    <location>
        <begin position="48"/>
        <end position="74"/>
    </location>
</feature>
<feature type="region of interest" description="Disordered" evidence="1">
    <location>
        <begin position="208"/>
        <end position="247"/>
    </location>
</feature>
<evidence type="ECO:0000256" key="1">
    <source>
        <dbReference type="SAM" id="MobiDB-lite"/>
    </source>
</evidence>
<dbReference type="PANTHER" id="PTHR13156">
    <property type="entry name" value="NADH-UBIQUINONE OXIDOREDUCTASE 13 KD-A SUBUNIT"/>
    <property type="match status" value="1"/>
</dbReference>
<dbReference type="Gene3D" id="2.60.260.40">
    <property type="entry name" value="q5lls5 like domains"/>
    <property type="match status" value="1"/>
</dbReference>
<proteinExistence type="predicted"/>
<dbReference type="EMBL" id="JALLPJ020001261">
    <property type="protein sequence ID" value="KAL3772765.1"/>
    <property type="molecule type" value="Genomic_DNA"/>
</dbReference>
<dbReference type="PANTHER" id="PTHR13156:SF0">
    <property type="entry name" value="NADH DEHYDROGENASE [UBIQUINONE] IRON-SULFUR PROTEIN 6, MITOCHONDRIAL"/>
    <property type="match status" value="1"/>
</dbReference>
<gene>
    <name evidence="2" type="ORF">ACHAWO_004127</name>
</gene>
<dbReference type="AlphaFoldDB" id="A0ABD3N9S6"/>
<name>A0ABD3N9S6_9STRA</name>